<gene>
    <name evidence="1" type="ORF">Q0590_22670</name>
</gene>
<dbReference type="Proteomes" id="UP001168528">
    <property type="component" value="Unassembled WGS sequence"/>
</dbReference>
<comment type="caution">
    <text evidence="1">The sequence shown here is derived from an EMBL/GenBank/DDBJ whole genome shotgun (WGS) entry which is preliminary data.</text>
</comment>
<sequence length="158" mass="18610">MSQHVLTYKPLFIDALLGKRRVTGGLAFEHKLHPEWFDFSQDSLYYIDSYLLSVFAFYDELEEKQIENTIWAIGFYVGEVIRRHSEKAYQWKNWEEFFPYQKADIQDNYFQTMGTSAVLVTADNTFILPISRVIKFLKEGPENSLHFYASQEILTADV</sequence>
<dbReference type="RefSeq" id="WP_302039899.1">
    <property type="nucleotide sequence ID" value="NZ_JAUKPO010000016.1"/>
</dbReference>
<evidence type="ECO:0000313" key="1">
    <source>
        <dbReference type="EMBL" id="MDO1449098.1"/>
    </source>
</evidence>
<proteinExistence type="predicted"/>
<protein>
    <submittedName>
        <fullName evidence="1">Uncharacterized protein</fullName>
    </submittedName>
</protein>
<organism evidence="1 2">
    <name type="scientific">Rhodocytophaga aerolata</name>
    <dbReference type="NCBI Taxonomy" id="455078"/>
    <lineage>
        <taxon>Bacteria</taxon>
        <taxon>Pseudomonadati</taxon>
        <taxon>Bacteroidota</taxon>
        <taxon>Cytophagia</taxon>
        <taxon>Cytophagales</taxon>
        <taxon>Rhodocytophagaceae</taxon>
        <taxon>Rhodocytophaga</taxon>
    </lineage>
</organism>
<reference evidence="1" key="1">
    <citation type="submission" date="2023-07" db="EMBL/GenBank/DDBJ databases">
        <title>The genome sequence of Rhodocytophaga aerolata KACC 12507.</title>
        <authorList>
            <person name="Zhang X."/>
        </authorList>
    </citation>
    <scope>NUCLEOTIDE SEQUENCE</scope>
    <source>
        <strain evidence="1">KACC 12507</strain>
    </source>
</reference>
<dbReference type="EMBL" id="JAUKPO010000016">
    <property type="protein sequence ID" value="MDO1449098.1"/>
    <property type="molecule type" value="Genomic_DNA"/>
</dbReference>
<name>A0ABT8RD28_9BACT</name>
<evidence type="ECO:0000313" key="2">
    <source>
        <dbReference type="Proteomes" id="UP001168528"/>
    </source>
</evidence>
<accession>A0ABT8RD28</accession>
<keyword evidence="2" id="KW-1185">Reference proteome</keyword>